<dbReference type="GO" id="GO:0016779">
    <property type="term" value="F:nucleotidyltransferase activity"/>
    <property type="evidence" value="ECO:0007669"/>
    <property type="project" value="UniProtKB-KW"/>
</dbReference>
<dbReference type="GO" id="GO:0001216">
    <property type="term" value="F:DNA-binding transcription activator activity"/>
    <property type="evidence" value="ECO:0007669"/>
    <property type="project" value="InterPro"/>
</dbReference>
<proteinExistence type="inferred from homology"/>
<dbReference type="PROSITE" id="PS00717">
    <property type="entry name" value="SIGMA54_1"/>
    <property type="match status" value="1"/>
</dbReference>
<dbReference type="GO" id="GO:0000428">
    <property type="term" value="C:DNA-directed RNA polymerase complex"/>
    <property type="evidence" value="ECO:0007669"/>
    <property type="project" value="UniProtKB-KW"/>
</dbReference>
<keyword evidence="2" id="KW-0240">DNA-directed RNA polymerase</keyword>
<dbReference type="NCBIfam" id="TIGR02395">
    <property type="entry name" value="rpoN_sigma"/>
    <property type="match status" value="1"/>
</dbReference>
<dbReference type="PANTHER" id="PTHR32248">
    <property type="entry name" value="RNA POLYMERASE SIGMA-54 FACTOR"/>
    <property type="match status" value="1"/>
</dbReference>
<evidence type="ECO:0000256" key="8">
    <source>
        <dbReference type="ARBA" id="ARBA00023163"/>
    </source>
</evidence>
<dbReference type="PANTHER" id="PTHR32248:SF4">
    <property type="entry name" value="RNA POLYMERASE SIGMA-54 FACTOR"/>
    <property type="match status" value="1"/>
</dbReference>
<keyword evidence="6" id="KW-0731">Sigma factor</keyword>
<dbReference type="Pfam" id="PF00309">
    <property type="entry name" value="Sigma54_AID"/>
    <property type="match status" value="1"/>
</dbReference>
<dbReference type="Gene3D" id="1.10.10.60">
    <property type="entry name" value="Homeodomain-like"/>
    <property type="match status" value="1"/>
</dbReference>
<gene>
    <name evidence="11" type="primary">rpoN</name>
    <name evidence="11" type="ORF">HLI_12960</name>
</gene>
<dbReference type="InterPro" id="IPR038709">
    <property type="entry name" value="RpoN_core-bd_sf"/>
</dbReference>
<evidence type="ECO:0000256" key="4">
    <source>
        <dbReference type="ARBA" id="ARBA00022695"/>
    </source>
</evidence>
<protein>
    <submittedName>
        <fullName evidence="11">RNA polymerase sigma-54 factor</fullName>
    </submittedName>
</protein>
<dbReference type="EMBL" id="CP026118">
    <property type="protein sequence ID" value="QAS53033.1"/>
    <property type="molecule type" value="Genomic_DNA"/>
</dbReference>
<keyword evidence="7" id="KW-0238">DNA-binding</keyword>
<dbReference type="PROSITE" id="PS50044">
    <property type="entry name" value="SIGMA54_3"/>
    <property type="match status" value="1"/>
</dbReference>
<evidence type="ECO:0000256" key="7">
    <source>
        <dbReference type="ARBA" id="ARBA00023125"/>
    </source>
</evidence>
<evidence type="ECO:0000259" key="10">
    <source>
        <dbReference type="Pfam" id="PF04963"/>
    </source>
</evidence>
<reference evidence="11 12" key="1">
    <citation type="submission" date="2018-01" db="EMBL/GenBank/DDBJ databases">
        <title>The whole genome sequencing and assembly of Halobacillus litoralis ERB031 strain.</title>
        <authorList>
            <person name="Lee S.-J."/>
            <person name="Park M.-K."/>
            <person name="Kim J.-Y."/>
            <person name="Lee Y.-J."/>
            <person name="Yi H."/>
            <person name="Bahn Y.-S."/>
            <person name="Kim J.F."/>
            <person name="Lee D.-W."/>
        </authorList>
    </citation>
    <scope>NUCLEOTIDE SEQUENCE [LARGE SCALE GENOMIC DNA]</scope>
    <source>
        <strain evidence="11 12">ERB 031</strain>
    </source>
</reference>
<name>A0A410ME92_9BACI</name>
<keyword evidence="8" id="KW-0804">Transcription</keyword>
<keyword evidence="5" id="KW-0805">Transcription regulation</keyword>
<evidence type="ECO:0000256" key="5">
    <source>
        <dbReference type="ARBA" id="ARBA00023015"/>
    </source>
</evidence>
<evidence type="ECO:0000256" key="6">
    <source>
        <dbReference type="ARBA" id="ARBA00023082"/>
    </source>
</evidence>
<dbReference type="GO" id="GO:0016987">
    <property type="term" value="F:sigma factor activity"/>
    <property type="evidence" value="ECO:0007669"/>
    <property type="project" value="UniProtKB-KW"/>
</dbReference>
<evidence type="ECO:0000256" key="1">
    <source>
        <dbReference type="ARBA" id="ARBA00008798"/>
    </source>
</evidence>
<dbReference type="PIRSF" id="PIRSF000774">
    <property type="entry name" value="RpoN"/>
    <property type="match status" value="1"/>
</dbReference>
<dbReference type="GO" id="GO:0006352">
    <property type="term" value="P:DNA-templated transcription initiation"/>
    <property type="evidence" value="ECO:0007669"/>
    <property type="project" value="InterPro"/>
</dbReference>
<dbReference type="Pfam" id="PF04552">
    <property type="entry name" value="Sigma54_DBD"/>
    <property type="match status" value="1"/>
</dbReference>
<evidence type="ECO:0000313" key="12">
    <source>
        <dbReference type="Proteomes" id="UP000287756"/>
    </source>
</evidence>
<dbReference type="AlphaFoldDB" id="A0A410ME92"/>
<feature type="domain" description="RNA polymerase sigma factor 54 DNA-binding" evidence="9">
    <location>
        <begin position="280"/>
        <end position="435"/>
    </location>
</feature>
<dbReference type="InterPro" id="IPR000394">
    <property type="entry name" value="RNA_pol_sigma_54"/>
</dbReference>
<dbReference type="KEGG" id="hli:HLI_12960"/>
<organism evidence="11 12">
    <name type="scientific">Halobacillus litoralis</name>
    <dbReference type="NCBI Taxonomy" id="45668"/>
    <lineage>
        <taxon>Bacteria</taxon>
        <taxon>Bacillati</taxon>
        <taxon>Bacillota</taxon>
        <taxon>Bacilli</taxon>
        <taxon>Bacillales</taxon>
        <taxon>Bacillaceae</taxon>
        <taxon>Halobacillus</taxon>
    </lineage>
</organism>
<accession>A0A410ME92</accession>
<dbReference type="PRINTS" id="PR00045">
    <property type="entry name" value="SIGMA54FCT"/>
</dbReference>
<dbReference type="InterPro" id="IPR007046">
    <property type="entry name" value="RNA_pol_sigma_54_core-bd"/>
</dbReference>
<keyword evidence="3" id="KW-0808">Transferase</keyword>
<keyword evidence="4" id="KW-0548">Nucleotidyltransferase</keyword>
<dbReference type="OrthoDB" id="9814402at2"/>
<comment type="similarity">
    <text evidence="1">Belongs to the sigma-54 factor family.</text>
</comment>
<dbReference type="Gene3D" id="1.10.10.1330">
    <property type="entry name" value="RNA polymerase sigma-54 factor, core-binding domain"/>
    <property type="match status" value="1"/>
</dbReference>
<sequence length="444" mass="50972">MKALPNRGVNMKLELANKQTTGLVMTTEMRQAITMLQFNATELWEHVRKEIEENPILSIEASPSYGSTFHQKEFAYHDPIEQIAQQRCDWREDLIEQAGWLQENESMKHIVIYLVGNLDENGFLTMVAEEITEELGMEVEMVEEARHLLINFDPYGVGCYNFQEYLLLQIEKKYPDSAFLYALVKDHLNLLGEQELRPIAEKTGVSERQVGEALQLIKTLQPRPVIERATSASTPSLPDLILEKEPSGFLLRDPYSITKQIRWDEKLLGMYQKSHDAYDYLDDCYKRARWLMQSIDQRRETIMRVAEVIIKHQKAFFEGGSLKPLTLKKVADTLDLHESTVSRAVSCKVIRTPDGNHELKSFFLTGYQSKHGEEVSSQQVKQLLQQLINGEEPTRPLSDQKLANELSLQHDLRVSRRTVAKYREALQIPSSSKRKVSVGAPLPS</sequence>
<dbReference type="Proteomes" id="UP000287756">
    <property type="component" value="Chromosome"/>
</dbReference>
<dbReference type="InterPro" id="IPR007634">
    <property type="entry name" value="RNA_pol_sigma_54_DNA-bd"/>
</dbReference>
<dbReference type="PROSITE" id="PS00718">
    <property type="entry name" value="SIGMA54_2"/>
    <property type="match status" value="1"/>
</dbReference>
<evidence type="ECO:0000256" key="3">
    <source>
        <dbReference type="ARBA" id="ARBA00022679"/>
    </source>
</evidence>
<evidence type="ECO:0000259" key="9">
    <source>
        <dbReference type="Pfam" id="PF04552"/>
    </source>
</evidence>
<evidence type="ECO:0000313" key="11">
    <source>
        <dbReference type="EMBL" id="QAS53033.1"/>
    </source>
</evidence>
<evidence type="ECO:0000256" key="2">
    <source>
        <dbReference type="ARBA" id="ARBA00022478"/>
    </source>
</evidence>
<dbReference type="Pfam" id="PF04963">
    <property type="entry name" value="Sigma54_CBD"/>
    <property type="match status" value="1"/>
</dbReference>
<feature type="domain" description="RNA polymerase sigma factor 54 core-binding" evidence="10">
    <location>
        <begin position="80"/>
        <end position="249"/>
    </location>
</feature>
<dbReference type="GO" id="GO:0003677">
    <property type="term" value="F:DNA binding"/>
    <property type="evidence" value="ECO:0007669"/>
    <property type="project" value="UniProtKB-KW"/>
</dbReference>